<sequence length="131" mass="14964">MENTAPAFGQPEALNAHVEVLKYVEATMRYHAESFEHLRFTIHQVDSAVVELGDLDDLDEDGWQQTLTAYQTALAHLEAFASSTTEIREWFKEHQSAFADEIAQYETVTAQLSTWRTHLTRQTTLCEPHPT</sequence>
<gene>
    <name evidence="1" type="ORF">GCM10022247_04490</name>
</gene>
<name>A0ABP7QY14_9PSEU</name>
<dbReference type="EMBL" id="BAABAL010000004">
    <property type="protein sequence ID" value="GAA3989091.1"/>
    <property type="molecule type" value="Genomic_DNA"/>
</dbReference>
<reference evidence="2" key="1">
    <citation type="journal article" date="2019" name="Int. J. Syst. Evol. Microbiol.">
        <title>The Global Catalogue of Microorganisms (GCM) 10K type strain sequencing project: providing services to taxonomists for standard genome sequencing and annotation.</title>
        <authorList>
            <consortium name="The Broad Institute Genomics Platform"/>
            <consortium name="The Broad Institute Genome Sequencing Center for Infectious Disease"/>
            <person name="Wu L."/>
            <person name="Ma J."/>
        </authorList>
    </citation>
    <scope>NUCLEOTIDE SEQUENCE [LARGE SCALE GENOMIC DNA]</scope>
    <source>
        <strain evidence="2">JCM 17342</strain>
    </source>
</reference>
<evidence type="ECO:0000313" key="1">
    <source>
        <dbReference type="EMBL" id="GAA3989091.1"/>
    </source>
</evidence>
<comment type="caution">
    <text evidence="1">The sequence shown here is derived from an EMBL/GenBank/DDBJ whole genome shotgun (WGS) entry which is preliminary data.</text>
</comment>
<accession>A0ABP7QY14</accession>
<evidence type="ECO:0000313" key="2">
    <source>
        <dbReference type="Proteomes" id="UP001501747"/>
    </source>
</evidence>
<keyword evidence="2" id="KW-1185">Reference proteome</keyword>
<protein>
    <submittedName>
        <fullName evidence="1">Uncharacterized protein</fullName>
    </submittedName>
</protein>
<dbReference type="RefSeq" id="WP_344870767.1">
    <property type="nucleotide sequence ID" value="NZ_BAABAL010000004.1"/>
</dbReference>
<organism evidence="1 2">
    <name type="scientific">Allokutzneria multivorans</name>
    <dbReference type="NCBI Taxonomy" id="1142134"/>
    <lineage>
        <taxon>Bacteria</taxon>
        <taxon>Bacillati</taxon>
        <taxon>Actinomycetota</taxon>
        <taxon>Actinomycetes</taxon>
        <taxon>Pseudonocardiales</taxon>
        <taxon>Pseudonocardiaceae</taxon>
        <taxon>Allokutzneria</taxon>
    </lineage>
</organism>
<proteinExistence type="predicted"/>
<dbReference type="Proteomes" id="UP001501747">
    <property type="component" value="Unassembled WGS sequence"/>
</dbReference>